<sequence length="102" mass="11343">MKTIQLRRYVLVDGTYDEFIAWWNEWMPRARPEAGFAIEFAYGVRETNEFVWAVSAPGDRAAFEALDAAWAASEARAAAFAGQPQRIASVDNTIIEDTTPGA</sequence>
<name>A0A4V0YHG7_9MICO</name>
<dbReference type="Proteomes" id="UP000291259">
    <property type="component" value="Chromosome"/>
</dbReference>
<organism evidence="1 2">
    <name type="scientific">Agromyces protaetiae</name>
    <dbReference type="NCBI Taxonomy" id="2509455"/>
    <lineage>
        <taxon>Bacteria</taxon>
        <taxon>Bacillati</taxon>
        <taxon>Actinomycetota</taxon>
        <taxon>Actinomycetes</taxon>
        <taxon>Micrococcales</taxon>
        <taxon>Microbacteriaceae</taxon>
        <taxon>Agromyces</taxon>
    </lineage>
</organism>
<dbReference type="AlphaFoldDB" id="A0A4V0YHG7"/>
<protein>
    <recommendedName>
        <fullName evidence="3">NIPSNAP family containing protein</fullName>
    </recommendedName>
</protein>
<dbReference type="SUPFAM" id="SSF54909">
    <property type="entry name" value="Dimeric alpha+beta barrel"/>
    <property type="match status" value="1"/>
</dbReference>
<evidence type="ECO:0000313" key="1">
    <source>
        <dbReference type="EMBL" id="QAY74651.1"/>
    </source>
</evidence>
<keyword evidence="2" id="KW-1185">Reference proteome</keyword>
<proteinExistence type="predicted"/>
<reference evidence="1 2" key="1">
    <citation type="submission" date="2019-01" db="EMBL/GenBank/DDBJ databases">
        <title>Genome sequencing of strain FW100M-8.</title>
        <authorList>
            <person name="Heo J."/>
            <person name="Kim S.-J."/>
            <person name="Kim J.-S."/>
            <person name="Hong S.-B."/>
            <person name="Kwon S.-W."/>
        </authorList>
    </citation>
    <scope>NUCLEOTIDE SEQUENCE [LARGE SCALE GENOMIC DNA]</scope>
    <source>
        <strain evidence="1 2">FW100M-8</strain>
    </source>
</reference>
<dbReference type="RefSeq" id="WP_129192195.1">
    <property type="nucleotide sequence ID" value="NZ_CP035491.1"/>
</dbReference>
<dbReference type="KEGG" id="agf:ET445_16250"/>
<dbReference type="EMBL" id="CP035491">
    <property type="protein sequence ID" value="QAY74651.1"/>
    <property type="molecule type" value="Genomic_DNA"/>
</dbReference>
<evidence type="ECO:0000313" key="2">
    <source>
        <dbReference type="Proteomes" id="UP000291259"/>
    </source>
</evidence>
<accession>A0A4V0YHG7</accession>
<gene>
    <name evidence="1" type="ORF">ET445_16250</name>
</gene>
<dbReference type="InterPro" id="IPR011008">
    <property type="entry name" value="Dimeric_a/b-barrel"/>
</dbReference>
<dbReference type="OrthoDB" id="5188748at2"/>
<evidence type="ECO:0008006" key="3">
    <source>
        <dbReference type="Google" id="ProtNLM"/>
    </source>
</evidence>